<organism evidence="2 3">
    <name type="scientific">Pseudoalteromonas marina</name>
    <dbReference type="NCBI Taxonomy" id="267375"/>
    <lineage>
        <taxon>Bacteria</taxon>
        <taxon>Pseudomonadati</taxon>
        <taxon>Pseudomonadota</taxon>
        <taxon>Gammaproteobacteria</taxon>
        <taxon>Alteromonadales</taxon>
        <taxon>Pseudoalteromonadaceae</taxon>
        <taxon>Pseudoalteromonas</taxon>
    </lineage>
</organism>
<dbReference type="RefSeq" id="WP_305472487.1">
    <property type="nucleotide sequence ID" value="NZ_JAUYVT010000014.1"/>
</dbReference>
<proteinExistence type="predicted"/>
<name>A0ABT9FG58_9GAMM</name>
<dbReference type="EMBL" id="JAUYVT010000014">
    <property type="protein sequence ID" value="MDP2565762.1"/>
    <property type="molecule type" value="Genomic_DNA"/>
</dbReference>
<reference evidence="2" key="1">
    <citation type="submission" date="2023-07" db="EMBL/GenBank/DDBJ databases">
        <title>Genome content predicts the carbon catabolic preferences of heterotrophic bacteria.</title>
        <authorList>
            <person name="Gralka M."/>
        </authorList>
    </citation>
    <scope>NUCLEOTIDE SEQUENCE</scope>
    <source>
        <strain evidence="2">4G09</strain>
    </source>
</reference>
<evidence type="ECO:0000256" key="1">
    <source>
        <dbReference type="SAM" id="MobiDB-lite"/>
    </source>
</evidence>
<feature type="region of interest" description="Disordered" evidence="1">
    <location>
        <begin position="189"/>
        <end position="208"/>
    </location>
</feature>
<dbReference type="Proteomes" id="UP001177212">
    <property type="component" value="Unassembled WGS sequence"/>
</dbReference>
<evidence type="ECO:0000313" key="2">
    <source>
        <dbReference type="EMBL" id="MDP2565762.1"/>
    </source>
</evidence>
<comment type="caution">
    <text evidence="2">The sequence shown here is derived from an EMBL/GenBank/DDBJ whole genome shotgun (WGS) entry which is preliminary data.</text>
</comment>
<keyword evidence="3" id="KW-1185">Reference proteome</keyword>
<gene>
    <name evidence="2" type="ORF">Q8W34_14040</name>
</gene>
<sequence>MELQKAQKLATTLVNTLDSVKEAHSAYRRVMENNCSMESFKKLLVEEYTVLSIDPESGKIQADYISARTSHEALLKAAESNERYNSEFFAAVTGKLEEGSDIHYAGDSLVDACMIKELVSVFGPSEVIDFATQYESDGYAVCKITVDGINYLACANNGPEPEVKLYSMELTLLASASYSSTFETVTIEREGEESYTNSDMYHSEKHDSDEELANKIGTHLAGLLI</sequence>
<evidence type="ECO:0000313" key="3">
    <source>
        <dbReference type="Proteomes" id="UP001177212"/>
    </source>
</evidence>
<protein>
    <submittedName>
        <fullName evidence="2">Uncharacterized protein</fullName>
    </submittedName>
</protein>
<accession>A0ABT9FG58</accession>